<feature type="domain" description="VOC" evidence="1">
    <location>
        <begin position="138"/>
        <end position="257"/>
    </location>
</feature>
<evidence type="ECO:0000313" key="2">
    <source>
        <dbReference type="EMBL" id="MBQ0825776.1"/>
    </source>
</evidence>
<proteinExistence type="predicted"/>
<dbReference type="AlphaFoldDB" id="A0A941AZR8"/>
<accession>A0A941AZR8</accession>
<dbReference type="PROSITE" id="PS51819">
    <property type="entry name" value="VOC"/>
    <property type="match status" value="2"/>
</dbReference>
<dbReference type="InterPro" id="IPR041581">
    <property type="entry name" value="Glyoxalase_6"/>
</dbReference>
<dbReference type="EMBL" id="JAGPNL010000001">
    <property type="protein sequence ID" value="MBQ0825776.1"/>
    <property type="molecule type" value="Genomic_DNA"/>
</dbReference>
<feature type="domain" description="VOC" evidence="1">
    <location>
        <begin position="10"/>
        <end position="124"/>
    </location>
</feature>
<dbReference type="PANTHER" id="PTHR33993">
    <property type="entry name" value="GLYOXALASE-RELATED"/>
    <property type="match status" value="1"/>
</dbReference>
<dbReference type="PANTHER" id="PTHR33993:SF14">
    <property type="entry name" value="GB|AAF24581.1"/>
    <property type="match status" value="1"/>
</dbReference>
<keyword evidence="3" id="KW-1185">Reference proteome</keyword>
<dbReference type="Gene3D" id="3.10.180.10">
    <property type="entry name" value="2,3-Dihydroxybiphenyl 1,2-Dioxygenase, domain 1"/>
    <property type="match status" value="2"/>
</dbReference>
<dbReference type="SUPFAM" id="SSF54593">
    <property type="entry name" value="Glyoxalase/Bleomycin resistance protein/Dihydroxybiphenyl dioxygenase"/>
    <property type="match status" value="2"/>
</dbReference>
<dbReference type="Proteomes" id="UP000677875">
    <property type="component" value="Unassembled WGS sequence"/>
</dbReference>
<evidence type="ECO:0000259" key="1">
    <source>
        <dbReference type="PROSITE" id="PS51819"/>
    </source>
</evidence>
<dbReference type="Pfam" id="PF18029">
    <property type="entry name" value="Glyoxalase_6"/>
    <property type="match status" value="1"/>
</dbReference>
<dbReference type="InterPro" id="IPR037523">
    <property type="entry name" value="VOC_core"/>
</dbReference>
<sequence length="262" mass="27381">MLTTRFVTGAPDWIEVGVADPDGAASFYRALFGWRFRPGAGPADGGLFEREGAVVAGGRRTAQATTAEPSAWTVYFRSPDPEAAAEISRRSRGEVLRAAARDAEGAVTALLRDRTGAVFGVRRPGRRAGVEAAGVPGALCWTELYTADVAAAAAYYRAVLGLDTSGVTFPGGVYTCVEPGGAEEEAMFGGLAALADDPVETVPRWLPYFAVPDTDAVVARTLELGGEVPLPATDVEGVGRLARLADPWGARFAVLTPAPRQA</sequence>
<comment type="caution">
    <text evidence="2">The sequence shown here is derived from an EMBL/GenBank/DDBJ whole genome shotgun (WGS) entry which is preliminary data.</text>
</comment>
<name>A0A941AZR8_9ACTN</name>
<dbReference type="InterPro" id="IPR029068">
    <property type="entry name" value="Glyas_Bleomycin-R_OHBP_Dase"/>
</dbReference>
<gene>
    <name evidence="2" type="ORF">J5Y05_04520</name>
</gene>
<protein>
    <submittedName>
        <fullName evidence="2">VOC family protein</fullName>
    </submittedName>
</protein>
<evidence type="ECO:0000313" key="3">
    <source>
        <dbReference type="Proteomes" id="UP000677875"/>
    </source>
</evidence>
<organism evidence="2 3">
    <name type="scientific">Streptomyces tagetis</name>
    <dbReference type="NCBI Taxonomy" id="2820809"/>
    <lineage>
        <taxon>Bacteria</taxon>
        <taxon>Bacillati</taxon>
        <taxon>Actinomycetota</taxon>
        <taxon>Actinomycetes</taxon>
        <taxon>Kitasatosporales</taxon>
        <taxon>Streptomycetaceae</taxon>
        <taxon>Streptomyces</taxon>
    </lineage>
</organism>
<dbReference type="InterPro" id="IPR052164">
    <property type="entry name" value="Anthracycline_SecMetBiosynth"/>
</dbReference>
<reference evidence="2" key="1">
    <citation type="submission" date="2021-04" db="EMBL/GenBank/DDBJ databases">
        <title>Genome seq and assembly of Streptomyces sp. RG38.</title>
        <authorList>
            <person name="Chhetri G."/>
        </authorList>
    </citation>
    <scope>NUCLEOTIDE SEQUENCE</scope>
    <source>
        <strain evidence="2">RG38</strain>
    </source>
</reference>
<dbReference type="RefSeq" id="WP_210868420.1">
    <property type="nucleotide sequence ID" value="NZ_JAGPNL010000001.1"/>
</dbReference>